<feature type="transmembrane region" description="Helical" evidence="10">
    <location>
        <begin position="171"/>
        <end position="192"/>
    </location>
</feature>
<evidence type="ECO:0000256" key="4">
    <source>
        <dbReference type="ARBA" id="ARBA00022801"/>
    </source>
</evidence>
<keyword evidence="4 9" id="KW-0378">Hydrolase</keyword>
<keyword evidence="10" id="KW-0812">Transmembrane</keyword>
<comment type="function">
    <text evidence="9">Protein phosphatase that catalyzes the dephosphorylation of the C-terminal domain of RNA polymerase II. Plays a role in RNA processing and termination.</text>
</comment>
<dbReference type="Gene3D" id="3.40.50.2300">
    <property type="match status" value="2"/>
</dbReference>
<accession>A0A0M3J646</accession>
<protein>
    <recommendedName>
        <fullName evidence="9">RNA polymerase II subunit A C-terminal domain phosphatase SSU72</fullName>
        <shortName evidence="9">CTD phosphatase SSU72</shortName>
        <ecNumber evidence="9">3.1.3.16</ecNumber>
    </recommendedName>
</protein>
<evidence type="ECO:0000256" key="2">
    <source>
        <dbReference type="ARBA" id="ARBA00008978"/>
    </source>
</evidence>
<gene>
    <name evidence="11" type="ORF">ASIM_LOCUS2881</name>
</gene>
<keyword evidence="3 9" id="KW-0507">mRNA processing</keyword>
<dbReference type="WBParaSite" id="ASIM_0000303001-mRNA-1">
    <property type="protein sequence ID" value="ASIM_0000303001-mRNA-1"/>
    <property type="gene ID" value="ASIM_0000303001"/>
</dbReference>
<evidence type="ECO:0000256" key="8">
    <source>
        <dbReference type="ARBA" id="ARBA00048336"/>
    </source>
</evidence>
<dbReference type="GO" id="GO:0031124">
    <property type="term" value="P:mRNA 3'-end processing"/>
    <property type="evidence" value="ECO:0007669"/>
    <property type="project" value="UniProtKB-ARBA"/>
</dbReference>
<comment type="subcellular location">
    <subcellularLocation>
        <location evidence="1 9">Nucleus</location>
    </subcellularLocation>
</comment>
<dbReference type="OrthoDB" id="57957at2759"/>
<evidence type="ECO:0000256" key="6">
    <source>
        <dbReference type="ARBA" id="ARBA00023242"/>
    </source>
</evidence>
<sequence length="194" mass="22444">MSTGKLRFAVSCSSNMNRSMEAHSFMQKRGFNVESFGSGSQVKLPGPTPDRPNCYEFGVASYDFIYNDLKAKDAQLYTQNGLLNMLDRNRRIKGMPQKFQHFKGKFDVIICLEERVYDQILEDLQTRESNDGDSVHVINIDIQDNHEEATIGALFVCELCSKAGLLFIIIYYYYLLLFIIIIYYYLLLFIVYCN</sequence>
<proteinExistence type="inferred from homology"/>
<keyword evidence="6 9" id="KW-0539">Nucleus</keyword>
<dbReference type="EC" id="3.1.3.16" evidence="9"/>
<organism evidence="13">
    <name type="scientific">Anisakis simplex</name>
    <name type="common">Herring worm</name>
    <dbReference type="NCBI Taxonomy" id="6269"/>
    <lineage>
        <taxon>Eukaryota</taxon>
        <taxon>Metazoa</taxon>
        <taxon>Ecdysozoa</taxon>
        <taxon>Nematoda</taxon>
        <taxon>Chromadorea</taxon>
        <taxon>Rhabditida</taxon>
        <taxon>Spirurina</taxon>
        <taxon>Ascaridomorpha</taxon>
        <taxon>Ascaridoidea</taxon>
        <taxon>Anisakidae</taxon>
        <taxon>Anisakis</taxon>
        <taxon>Anisakis simplex complex</taxon>
    </lineage>
</organism>
<comment type="catalytic activity">
    <reaction evidence="8 9">
        <text>O-phospho-L-threonyl-[protein] + H2O = L-threonyl-[protein] + phosphate</text>
        <dbReference type="Rhea" id="RHEA:47004"/>
        <dbReference type="Rhea" id="RHEA-COMP:11060"/>
        <dbReference type="Rhea" id="RHEA-COMP:11605"/>
        <dbReference type="ChEBI" id="CHEBI:15377"/>
        <dbReference type="ChEBI" id="CHEBI:30013"/>
        <dbReference type="ChEBI" id="CHEBI:43474"/>
        <dbReference type="ChEBI" id="CHEBI:61977"/>
        <dbReference type="EC" id="3.1.3.16"/>
    </reaction>
</comment>
<keyword evidence="5 9" id="KW-0904">Protein phosphatase</keyword>
<reference evidence="11 12" key="2">
    <citation type="submission" date="2018-11" db="EMBL/GenBank/DDBJ databases">
        <authorList>
            <consortium name="Pathogen Informatics"/>
        </authorList>
    </citation>
    <scope>NUCLEOTIDE SEQUENCE [LARGE SCALE GENOMIC DNA]</scope>
</reference>
<evidence type="ECO:0000313" key="13">
    <source>
        <dbReference type="WBParaSite" id="ASIM_0000303001-mRNA-1"/>
    </source>
</evidence>
<evidence type="ECO:0000256" key="5">
    <source>
        <dbReference type="ARBA" id="ARBA00022912"/>
    </source>
</evidence>
<keyword evidence="12" id="KW-1185">Reference proteome</keyword>
<evidence type="ECO:0000256" key="1">
    <source>
        <dbReference type="ARBA" id="ARBA00004123"/>
    </source>
</evidence>
<dbReference type="Proteomes" id="UP000267096">
    <property type="component" value="Unassembled WGS sequence"/>
</dbReference>
<evidence type="ECO:0000256" key="9">
    <source>
        <dbReference type="RuleBase" id="RU369031"/>
    </source>
</evidence>
<evidence type="ECO:0000256" key="7">
    <source>
        <dbReference type="ARBA" id="ARBA00047761"/>
    </source>
</evidence>
<evidence type="ECO:0000256" key="3">
    <source>
        <dbReference type="ARBA" id="ARBA00022664"/>
    </source>
</evidence>
<dbReference type="EMBL" id="UYRR01004120">
    <property type="protein sequence ID" value="VDK20770.1"/>
    <property type="molecule type" value="Genomic_DNA"/>
</dbReference>
<evidence type="ECO:0000313" key="11">
    <source>
        <dbReference type="EMBL" id="VDK20770.1"/>
    </source>
</evidence>
<reference evidence="13" key="1">
    <citation type="submission" date="2017-02" db="UniProtKB">
        <authorList>
            <consortium name="WormBaseParasite"/>
        </authorList>
    </citation>
    <scope>IDENTIFICATION</scope>
</reference>
<evidence type="ECO:0000256" key="10">
    <source>
        <dbReference type="SAM" id="Phobius"/>
    </source>
</evidence>
<dbReference type="GO" id="GO:0005634">
    <property type="term" value="C:nucleus"/>
    <property type="evidence" value="ECO:0007669"/>
    <property type="project" value="UniProtKB-SubCell"/>
</dbReference>
<dbReference type="InterPro" id="IPR006811">
    <property type="entry name" value="RNA_pol_II_suA"/>
</dbReference>
<dbReference type="FunFam" id="3.40.50.2300:FF:000039">
    <property type="entry name" value="RNA polymerase II subunit A C-terminal domain phosphatase"/>
    <property type="match status" value="1"/>
</dbReference>
<dbReference type="GO" id="GO:0008420">
    <property type="term" value="F:RNA polymerase II CTD heptapeptide repeat phosphatase activity"/>
    <property type="evidence" value="ECO:0007669"/>
    <property type="project" value="UniProtKB-ARBA"/>
</dbReference>
<keyword evidence="10" id="KW-1133">Transmembrane helix</keyword>
<evidence type="ECO:0000313" key="12">
    <source>
        <dbReference type="Proteomes" id="UP000267096"/>
    </source>
</evidence>
<comment type="similarity">
    <text evidence="2 9">Belongs to the SSU72 phosphatase family.</text>
</comment>
<comment type="catalytic activity">
    <reaction evidence="7 9">
        <text>O-phospho-L-seryl-[protein] + H2O = L-seryl-[protein] + phosphate</text>
        <dbReference type="Rhea" id="RHEA:20629"/>
        <dbReference type="Rhea" id="RHEA-COMP:9863"/>
        <dbReference type="Rhea" id="RHEA-COMP:11604"/>
        <dbReference type="ChEBI" id="CHEBI:15377"/>
        <dbReference type="ChEBI" id="CHEBI:29999"/>
        <dbReference type="ChEBI" id="CHEBI:43474"/>
        <dbReference type="ChEBI" id="CHEBI:83421"/>
        <dbReference type="EC" id="3.1.3.16"/>
    </reaction>
</comment>
<name>A0A0M3J646_ANISI</name>
<dbReference type="PANTHER" id="PTHR20383">
    <property type="entry name" value="RNA POLYMERASE II SUBUNIT A C-TERMINAL DOMAIN PHOSPHATASE"/>
    <property type="match status" value="1"/>
</dbReference>
<keyword evidence="10" id="KW-0472">Membrane</keyword>
<dbReference type="Pfam" id="PF04722">
    <property type="entry name" value="Ssu72"/>
    <property type="match status" value="1"/>
</dbReference>
<dbReference type="AlphaFoldDB" id="A0A0M3J646"/>